<reference evidence="3 4" key="1">
    <citation type="journal article" date="2016" name="ISME J.">
        <title>Chasing the elusive Euryarchaeota class WSA2: genomes reveal a uniquely fastidious methyl-reducing methanogen.</title>
        <authorList>
            <person name="Nobu M.K."/>
            <person name="Narihiro T."/>
            <person name="Kuroda K."/>
            <person name="Mei R."/>
            <person name="Liu W.T."/>
        </authorList>
    </citation>
    <scope>NUCLEOTIDE SEQUENCE [LARGE SCALE GENOMIC DNA]</scope>
    <source>
        <strain evidence="3">B03fssc0709_Meth_Bin005</strain>
    </source>
</reference>
<dbReference type="EMBL" id="LNGE01000063">
    <property type="protein sequence ID" value="KYC44465.1"/>
    <property type="molecule type" value="Genomic_DNA"/>
</dbReference>
<protein>
    <recommendedName>
        <fullName evidence="2">Endonuclease NucS C-terminal domain-containing protein</fullName>
    </recommendedName>
</protein>
<evidence type="ECO:0000259" key="2">
    <source>
        <dbReference type="Pfam" id="PF01939"/>
    </source>
</evidence>
<sequence>MKKSNFNIDLFKSYYDSYDFSTKITTWKQYSNTFKEIWKSKINKGSGTKSDYDEIIFLIDSNARGRTKKDDVVAKTYIRYGTWYRMFGDITSKSDLRSLMNNILSSTDYREILKLLNDLAALNEKNKNGLTGESGIILNSLLFLNNPELFICSVSLRHRIDIINYFSFDELKEYEQLSYGEKIIRTNEIILNGFKSIMAELKLDDSVDNFIFPRFISEYIYSDSIRNLIWKKNDDEATADVSDDNDIEKQNFYLEKYLENFLFTNWESTDLGKKYEIIVENGEPVSLQYKTDIGKIDLLVKDKSSGDYLVIELKRAQTSDDTIGQVTRYMGWVKKNLAGNKKVKGLIIAESFDDKIKYSLDMVKDIELMSYHIQFKLKNEN</sequence>
<organism evidence="3 4">
    <name type="scientific">Candidatus Methanofastidiosum methylothiophilum</name>
    <dbReference type="NCBI Taxonomy" id="1705564"/>
    <lineage>
        <taxon>Archaea</taxon>
        <taxon>Methanobacteriati</taxon>
        <taxon>Methanobacteriota</taxon>
        <taxon>Stenosarchaea group</taxon>
        <taxon>Candidatus Methanofastidiosia</taxon>
        <taxon>Candidatus Methanofastidiosales</taxon>
        <taxon>Candidatus Methanofastidiosaceae</taxon>
        <taxon>Candidatus Methanofastidiosum</taxon>
    </lineage>
</organism>
<keyword evidence="1" id="KW-0238">DNA-binding</keyword>
<proteinExistence type="predicted"/>
<evidence type="ECO:0000313" key="3">
    <source>
        <dbReference type="EMBL" id="KYC44465.1"/>
    </source>
</evidence>
<dbReference type="PANTHER" id="PTHR38814">
    <property type="entry name" value="ENDONUCLEASE NUCS"/>
    <property type="match status" value="1"/>
</dbReference>
<dbReference type="GO" id="GO:0004519">
    <property type="term" value="F:endonuclease activity"/>
    <property type="evidence" value="ECO:0007669"/>
    <property type="project" value="InterPro"/>
</dbReference>
<dbReference type="Pfam" id="PF01939">
    <property type="entry name" value="NucS_C"/>
    <property type="match status" value="1"/>
</dbReference>
<name>A0A150II07_9EURY</name>
<dbReference type="AlphaFoldDB" id="A0A150II07"/>
<dbReference type="InterPro" id="IPR011856">
    <property type="entry name" value="tRNA_endonuc-like_dom_sf"/>
</dbReference>
<evidence type="ECO:0000313" key="4">
    <source>
        <dbReference type="Proteomes" id="UP000092401"/>
    </source>
</evidence>
<gene>
    <name evidence="3" type="ORF">APG10_01701</name>
</gene>
<dbReference type="GO" id="GO:0003677">
    <property type="term" value="F:DNA binding"/>
    <property type="evidence" value="ECO:0007669"/>
    <property type="project" value="UniProtKB-KW"/>
</dbReference>
<dbReference type="InterPro" id="IPR002793">
    <property type="entry name" value="Endonuclease_NucS"/>
</dbReference>
<dbReference type="PANTHER" id="PTHR38814:SF1">
    <property type="entry name" value="ENDONUCLEASE NUCS"/>
    <property type="match status" value="1"/>
</dbReference>
<evidence type="ECO:0000256" key="1">
    <source>
        <dbReference type="ARBA" id="ARBA00023125"/>
    </source>
</evidence>
<dbReference type="Gene3D" id="3.40.1350.10">
    <property type="match status" value="1"/>
</dbReference>
<comment type="caution">
    <text evidence="3">The sequence shown here is derived from an EMBL/GenBank/DDBJ whole genome shotgun (WGS) entry which is preliminary data.</text>
</comment>
<dbReference type="CDD" id="cd22341">
    <property type="entry name" value="NucS-like"/>
    <property type="match status" value="1"/>
</dbReference>
<feature type="domain" description="Endonuclease NucS C-terminal" evidence="2">
    <location>
        <begin position="276"/>
        <end position="356"/>
    </location>
</feature>
<dbReference type="InterPro" id="IPR048301">
    <property type="entry name" value="NucS_C"/>
</dbReference>
<accession>A0A150II07</accession>
<dbReference type="Proteomes" id="UP000092401">
    <property type="component" value="Unassembled WGS sequence"/>
</dbReference>